<evidence type="ECO:0000313" key="2">
    <source>
        <dbReference type="EMBL" id="TGO21112.1"/>
    </source>
</evidence>
<dbReference type="Proteomes" id="UP000297910">
    <property type="component" value="Unassembled WGS sequence"/>
</dbReference>
<accession>A0A4Z1FEA4</accession>
<gene>
    <name evidence="2" type="ORF">BPAE_0240g00100</name>
</gene>
<feature type="region of interest" description="Disordered" evidence="1">
    <location>
        <begin position="1"/>
        <end position="36"/>
    </location>
</feature>
<sequence length="311" mass="37071">MAFSTSRNTKRRRQMDPVPVPQIPSIQRTRSTNTSRSDGLYKFPVKVRAIIFFYVLCDSWHGKSPNFLKALRGDRLLYSEALPIFYKYNVYEFHRWSLIRPPYELGFLRNVQNLRIIIHLRKLNFSNPMDELEVARERMDLLQAVDRFPPNPSNRLCFSLVNTWPLLGEYPPRFSLGKSINMYVNYSERLRTFRQCFERFRQKLAESPQHESQPAPILSITFEEGHIRRSGLLLDHLLKYFRFYIPMKDQRLATVNSSGPTTWEWETEWRNDLVQQFKSAHSDAKRRGWHSTSTISEIVEKDHDLWIHHCF</sequence>
<evidence type="ECO:0000313" key="3">
    <source>
        <dbReference type="Proteomes" id="UP000297910"/>
    </source>
</evidence>
<evidence type="ECO:0000256" key="1">
    <source>
        <dbReference type="SAM" id="MobiDB-lite"/>
    </source>
</evidence>
<name>A0A4Z1FEA4_9HELO</name>
<proteinExistence type="predicted"/>
<organism evidence="2 3">
    <name type="scientific">Botrytis paeoniae</name>
    <dbReference type="NCBI Taxonomy" id="278948"/>
    <lineage>
        <taxon>Eukaryota</taxon>
        <taxon>Fungi</taxon>
        <taxon>Dikarya</taxon>
        <taxon>Ascomycota</taxon>
        <taxon>Pezizomycotina</taxon>
        <taxon>Leotiomycetes</taxon>
        <taxon>Helotiales</taxon>
        <taxon>Sclerotiniaceae</taxon>
        <taxon>Botrytis</taxon>
    </lineage>
</organism>
<protein>
    <submittedName>
        <fullName evidence="2">Uncharacterized protein</fullName>
    </submittedName>
</protein>
<comment type="caution">
    <text evidence="2">The sequence shown here is derived from an EMBL/GenBank/DDBJ whole genome shotgun (WGS) entry which is preliminary data.</text>
</comment>
<dbReference type="AlphaFoldDB" id="A0A4Z1FEA4"/>
<dbReference type="EMBL" id="PQXI01000239">
    <property type="protein sequence ID" value="TGO21112.1"/>
    <property type="molecule type" value="Genomic_DNA"/>
</dbReference>
<keyword evidence="3" id="KW-1185">Reference proteome</keyword>
<reference evidence="2 3" key="1">
    <citation type="submission" date="2017-12" db="EMBL/GenBank/DDBJ databases">
        <title>Comparative genomics of Botrytis spp.</title>
        <authorList>
            <person name="Valero-Jimenez C.A."/>
            <person name="Tapia P."/>
            <person name="Veloso J."/>
            <person name="Silva-Moreno E."/>
            <person name="Staats M."/>
            <person name="Valdes J.H."/>
            <person name="Van Kan J.A.L."/>
        </authorList>
    </citation>
    <scope>NUCLEOTIDE SEQUENCE [LARGE SCALE GENOMIC DNA]</scope>
    <source>
        <strain evidence="2 3">Bp0003</strain>
    </source>
</reference>
<feature type="compositionally biased region" description="Polar residues" evidence="1">
    <location>
        <begin position="24"/>
        <end position="36"/>
    </location>
</feature>